<dbReference type="InterPro" id="IPR011257">
    <property type="entry name" value="DNA_glycosylase"/>
</dbReference>
<name>A0A5C1DEM1_9NEIS</name>
<keyword evidence="11" id="KW-1185">Reference proteome</keyword>
<sequence length="189" mass="21603">MSQTQRCRWCGDDPLYVAYHDEEWGRPERDDRKLFEMLILEGAQAGLSWITILRKREGYRAAFHNFDPAKVAEMSDEDAERLMLDPGIVRNRLKIRSAIRNAKVFLQMQREHGSFATWLWAHVEDQPIVRPRDDGRVPASTELSDRISKELKKAGMNFVGSTVIYAYLQACGVVNDHLPGCYLHPAAAG</sequence>
<dbReference type="EC" id="3.2.2.20" evidence="8"/>
<dbReference type="InterPro" id="IPR005019">
    <property type="entry name" value="Adenine_glyco"/>
</dbReference>
<evidence type="ECO:0000256" key="9">
    <source>
        <dbReference type="PIRSR" id="PIRSR604597-1"/>
    </source>
</evidence>
<feature type="binding site" evidence="9">
    <location>
        <position position="20"/>
    </location>
    <ligand>
        <name>Zn(2+)</name>
        <dbReference type="ChEBI" id="CHEBI:29105"/>
    </ligand>
</feature>
<keyword evidence="5" id="KW-0234">DNA repair</keyword>
<dbReference type="AlphaFoldDB" id="A0A5C1DEM1"/>
<keyword evidence="2" id="KW-0227">DNA damage</keyword>
<evidence type="ECO:0000256" key="7">
    <source>
        <dbReference type="ARBA" id="ARBA00057608"/>
    </source>
</evidence>
<dbReference type="EMBL" id="CP043473">
    <property type="protein sequence ID" value="QEL54953.1"/>
    <property type="molecule type" value="Genomic_DNA"/>
</dbReference>
<dbReference type="Gene3D" id="1.10.340.30">
    <property type="entry name" value="Hypothetical protein, domain 2"/>
    <property type="match status" value="1"/>
</dbReference>
<dbReference type="RefSeq" id="WP_149295328.1">
    <property type="nucleotide sequence ID" value="NZ_CP043473.1"/>
</dbReference>
<dbReference type="GO" id="GO:0046872">
    <property type="term" value="F:metal ion binding"/>
    <property type="evidence" value="ECO:0007669"/>
    <property type="project" value="UniProtKB-KW"/>
</dbReference>
<dbReference type="SUPFAM" id="SSF48150">
    <property type="entry name" value="DNA-glycosylase"/>
    <property type="match status" value="1"/>
</dbReference>
<evidence type="ECO:0000256" key="2">
    <source>
        <dbReference type="ARBA" id="ARBA00022763"/>
    </source>
</evidence>
<evidence type="ECO:0000256" key="4">
    <source>
        <dbReference type="ARBA" id="ARBA00022833"/>
    </source>
</evidence>
<organism evidence="10 11">
    <name type="scientific">Chromobacterium paludis</name>
    <dbReference type="NCBI Taxonomy" id="2605945"/>
    <lineage>
        <taxon>Bacteria</taxon>
        <taxon>Pseudomonadati</taxon>
        <taxon>Pseudomonadota</taxon>
        <taxon>Betaproteobacteria</taxon>
        <taxon>Neisseriales</taxon>
        <taxon>Chromobacteriaceae</taxon>
        <taxon>Chromobacterium</taxon>
    </lineage>
</organism>
<dbReference type="KEGG" id="chrm:FYK34_04925"/>
<dbReference type="FunFam" id="1.10.340.30:FF:000009">
    <property type="entry name" value="DNA-3-methyladenine glycosylase I"/>
    <property type="match status" value="1"/>
</dbReference>
<gene>
    <name evidence="10" type="ORF">FYK34_04925</name>
</gene>
<feature type="binding site" evidence="9">
    <location>
        <position position="177"/>
    </location>
    <ligand>
        <name>Zn(2+)</name>
        <dbReference type="ChEBI" id="CHEBI:29105"/>
    </ligand>
</feature>
<feature type="binding site" evidence="9">
    <location>
        <position position="181"/>
    </location>
    <ligand>
        <name>Zn(2+)</name>
        <dbReference type="ChEBI" id="CHEBI:29105"/>
    </ligand>
</feature>
<comment type="catalytic activity">
    <reaction evidence="6">
        <text>Hydrolysis of alkylated DNA, releasing 3-methyladenine.</text>
        <dbReference type="EC" id="3.2.2.20"/>
    </reaction>
</comment>
<evidence type="ECO:0000256" key="5">
    <source>
        <dbReference type="ARBA" id="ARBA00023204"/>
    </source>
</evidence>
<dbReference type="InterPro" id="IPR052891">
    <property type="entry name" value="DNA-3mA_glycosylase"/>
</dbReference>
<dbReference type="Proteomes" id="UP000322079">
    <property type="component" value="Chromosome"/>
</dbReference>
<dbReference type="NCBIfam" id="TIGR00624">
    <property type="entry name" value="tag"/>
    <property type="match status" value="1"/>
</dbReference>
<accession>A0A5C1DEM1</accession>
<dbReference type="GO" id="GO:0006284">
    <property type="term" value="P:base-excision repair"/>
    <property type="evidence" value="ECO:0007669"/>
    <property type="project" value="InterPro"/>
</dbReference>
<keyword evidence="1 9" id="KW-0479">Metal-binding</keyword>
<proteinExistence type="predicted"/>
<evidence type="ECO:0000256" key="3">
    <source>
        <dbReference type="ARBA" id="ARBA00022801"/>
    </source>
</evidence>
<dbReference type="GO" id="GO:0008725">
    <property type="term" value="F:DNA-3-methyladenine glycosylase activity"/>
    <property type="evidence" value="ECO:0007669"/>
    <property type="project" value="UniProtKB-EC"/>
</dbReference>
<dbReference type="InterPro" id="IPR004597">
    <property type="entry name" value="Tag"/>
</dbReference>
<protein>
    <recommendedName>
        <fullName evidence="8">DNA-3-methyladenine glycosylase I</fullName>
        <ecNumber evidence="8">3.2.2.20</ecNumber>
    </recommendedName>
</protein>
<evidence type="ECO:0000256" key="8">
    <source>
        <dbReference type="ARBA" id="ARBA00066766"/>
    </source>
</evidence>
<evidence type="ECO:0000313" key="11">
    <source>
        <dbReference type="Proteomes" id="UP000322079"/>
    </source>
</evidence>
<evidence type="ECO:0000256" key="6">
    <source>
        <dbReference type="ARBA" id="ARBA00052558"/>
    </source>
</evidence>
<dbReference type="PANTHER" id="PTHR30037">
    <property type="entry name" value="DNA-3-METHYLADENINE GLYCOSYLASE 1"/>
    <property type="match status" value="1"/>
</dbReference>
<evidence type="ECO:0000256" key="1">
    <source>
        <dbReference type="ARBA" id="ARBA00022723"/>
    </source>
</evidence>
<keyword evidence="3" id="KW-0378">Hydrolase</keyword>
<comment type="function">
    <text evidence="7">Hydrolysis of the deoxyribose N-glycosidic bond to excise 3-methyladenine from the damaged DNA polymer formed by alkylation lesions.</text>
</comment>
<dbReference type="Pfam" id="PF03352">
    <property type="entry name" value="Adenine_glyco"/>
    <property type="match status" value="1"/>
</dbReference>
<dbReference type="PANTHER" id="PTHR30037:SF4">
    <property type="entry name" value="DNA-3-METHYLADENINE GLYCOSYLASE I"/>
    <property type="match status" value="1"/>
</dbReference>
<feature type="binding site" evidence="9">
    <location>
        <position position="7"/>
    </location>
    <ligand>
        <name>Zn(2+)</name>
        <dbReference type="ChEBI" id="CHEBI:29105"/>
    </ligand>
</feature>
<evidence type="ECO:0000313" key="10">
    <source>
        <dbReference type="EMBL" id="QEL54953.1"/>
    </source>
</evidence>
<reference evidence="10 11" key="1">
    <citation type="submission" date="2019-08" db="EMBL/GenBank/DDBJ databases">
        <title>Chromobacterium paludis, a novel bacterium isolated from a Maryland marsh pond.</title>
        <authorList>
            <person name="Blackburn M.B."/>
            <person name="Gundersen-Rindal D.E."/>
        </authorList>
    </citation>
    <scope>NUCLEOTIDE SEQUENCE [LARGE SCALE GENOMIC DNA]</scope>
    <source>
        <strain evidence="11">IIBBL 257-1</strain>
    </source>
</reference>
<keyword evidence="4 9" id="KW-0862">Zinc</keyword>